<keyword evidence="4 7" id="KW-0067">ATP-binding</keyword>
<dbReference type="AlphaFoldDB" id="A0A810L721"/>
<dbReference type="KEGG" id="aser:Asera_54220"/>
<dbReference type="PANTHER" id="PTHR43790">
    <property type="entry name" value="CARBOHYDRATE TRANSPORT ATP-BINDING PROTEIN MG119-RELATED"/>
    <property type="match status" value="1"/>
</dbReference>
<proteinExistence type="predicted"/>
<evidence type="ECO:0000256" key="4">
    <source>
        <dbReference type="ARBA" id="ARBA00022840"/>
    </source>
</evidence>
<dbReference type="PROSITE" id="PS50893">
    <property type="entry name" value="ABC_TRANSPORTER_2"/>
    <property type="match status" value="2"/>
</dbReference>
<evidence type="ECO:0000256" key="3">
    <source>
        <dbReference type="ARBA" id="ARBA00022741"/>
    </source>
</evidence>
<feature type="domain" description="ABC transporter" evidence="6">
    <location>
        <begin position="7"/>
        <end position="243"/>
    </location>
</feature>
<keyword evidence="1" id="KW-0813">Transport</keyword>
<dbReference type="PROSITE" id="PS00211">
    <property type="entry name" value="ABC_TRANSPORTER_1"/>
    <property type="match status" value="1"/>
</dbReference>
<accession>A0A810L721</accession>
<feature type="domain" description="ABC transporter" evidence="6">
    <location>
        <begin position="261"/>
        <end position="506"/>
    </location>
</feature>
<dbReference type="GO" id="GO:0016887">
    <property type="term" value="F:ATP hydrolysis activity"/>
    <property type="evidence" value="ECO:0007669"/>
    <property type="project" value="InterPro"/>
</dbReference>
<dbReference type="OrthoDB" id="39350at2"/>
<dbReference type="Proteomes" id="UP000680750">
    <property type="component" value="Chromosome"/>
</dbReference>
<sequence length="530" mass="55361">MTSTAVIEAAGLSQTFGRTRALDDVSLAIEPGRCLGLVGRNGAGKSTIVSILTGLRRPDAGHVRLYGEPAPPVGDPAAWRRKVACVYQHSMLVPTLTVAENMFLNRQPRRRWGLISPAAMRTEAARVLADWGVELDVTALAGAISVEQRQIVEIARALSAGTRCLILDEPTAALERAAVSRLFDRIRPLLSAGVGILYISHHLEEVYEICDEVTVLRDGRHVRTAPVGEIGQDELVAAMVGAADAAGVHATTIDAAPTGDTTAEPVLSVRELTAVDGRGSVTGVSLDVRPGECVGLLGLAGSGTTTLADAVAGLVKALSGQILLDGRVVPPGRPDVALHRGVGYVPEDRHDRGYVPLLGVADNITMTINDRLTRYGVLAPARHRSAARTLAGRLDVVSAGTAQPVGELSGGNQQKVVVARALAREPKVVVAVAPTQGVDVASKRSLLGALEQARDGGAGVLLVSDDLADLAIANRIVVLVRGSVFAEFTEPPWDRERLIAAAEGLAGAATSSTVDKQDGRQAGTEGEAQQ</sequence>
<protein>
    <submittedName>
        <fullName evidence="7">Multidrug ABC transporter ATP-binding protein</fullName>
    </submittedName>
</protein>
<dbReference type="InterPro" id="IPR003593">
    <property type="entry name" value="AAA+_ATPase"/>
</dbReference>
<dbReference type="GO" id="GO:0005524">
    <property type="term" value="F:ATP binding"/>
    <property type="evidence" value="ECO:0007669"/>
    <property type="project" value="UniProtKB-KW"/>
</dbReference>
<dbReference type="SMART" id="SM00382">
    <property type="entry name" value="AAA"/>
    <property type="match status" value="2"/>
</dbReference>
<evidence type="ECO:0000256" key="1">
    <source>
        <dbReference type="ARBA" id="ARBA00022448"/>
    </source>
</evidence>
<dbReference type="CDD" id="cd03216">
    <property type="entry name" value="ABC_Carb_Monos_I"/>
    <property type="match status" value="1"/>
</dbReference>
<dbReference type="InterPro" id="IPR050107">
    <property type="entry name" value="ABC_carbohydrate_import_ATPase"/>
</dbReference>
<reference evidence="7" key="1">
    <citation type="submission" date="2020-08" db="EMBL/GenBank/DDBJ databases">
        <title>Whole genome shotgun sequence of Actinocatenispora sera NBRC 101916.</title>
        <authorList>
            <person name="Komaki H."/>
            <person name="Tamura T."/>
        </authorList>
    </citation>
    <scope>NUCLEOTIDE SEQUENCE</scope>
    <source>
        <strain evidence="7">NBRC 101916</strain>
    </source>
</reference>
<evidence type="ECO:0000256" key="5">
    <source>
        <dbReference type="SAM" id="MobiDB-lite"/>
    </source>
</evidence>
<dbReference type="RefSeq" id="WP_035295124.1">
    <property type="nucleotide sequence ID" value="NZ_AP023354.1"/>
</dbReference>
<dbReference type="SUPFAM" id="SSF52540">
    <property type="entry name" value="P-loop containing nucleoside triphosphate hydrolases"/>
    <property type="match status" value="2"/>
</dbReference>
<feature type="region of interest" description="Disordered" evidence="5">
    <location>
        <begin position="507"/>
        <end position="530"/>
    </location>
</feature>
<dbReference type="PANTHER" id="PTHR43790:SF9">
    <property type="entry name" value="GALACTOFURANOSE TRANSPORTER ATP-BINDING PROTEIN YTFR"/>
    <property type="match status" value="1"/>
</dbReference>
<dbReference type="InterPro" id="IPR017871">
    <property type="entry name" value="ABC_transporter-like_CS"/>
</dbReference>
<organism evidence="7 8">
    <name type="scientific">Actinocatenispora sera</name>
    <dbReference type="NCBI Taxonomy" id="390989"/>
    <lineage>
        <taxon>Bacteria</taxon>
        <taxon>Bacillati</taxon>
        <taxon>Actinomycetota</taxon>
        <taxon>Actinomycetes</taxon>
        <taxon>Micromonosporales</taxon>
        <taxon>Micromonosporaceae</taxon>
        <taxon>Actinocatenispora</taxon>
    </lineage>
</organism>
<gene>
    <name evidence="7" type="ORF">Asera_54220</name>
</gene>
<keyword evidence="2" id="KW-0677">Repeat</keyword>
<dbReference type="Gene3D" id="3.40.50.300">
    <property type="entry name" value="P-loop containing nucleotide triphosphate hydrolases"/>
    <property type="match status" value="2"/>
</dbReference>
<keyword evidence="8" id="KW-1185">Reference proteome</keyword>
<dbReference type="InterPro" id="IPR027417">
    <property type="entry name" value="P-loop_NTPase"/>
</dbReference>
<dbReference type="CDD" id="cd03215">
    <property type="entry name" value="ABC_Carb_Monos_II"/>
    <property type="match status" value="1"/>
</dbReference>
<dbReference type="InterPro" id="IPR003439">
    <property type="entry name" value="ABC_transporter-like_ATP-bd"/>
</dbReference>
<name>A0A810L721_9ACTN</name>
<evidence type="ECO:0000256" key="2">
    <source>
        <dbReference type="ARBA" id="ARBA00022737"/>
    </source>
</evidence>
<dbReference type="EMBL" id="AP023354">
    <property type="protein sequence ID" value="BCJ31314.1"/>
    <property type="molecule type" value="Genomic_DNA"/>
</dbReference>
<keyword evidence="3" id="KW-0547">Nucleotide-binding</keyword>
<dbReference type="Pfam" id="PF00005">
    <property type="entry name" value="ABC_tran"/>
    <property type="match status" value="2"/>
</dbReference>
<evidence type="ECO:0000313" key="7">
    <source>
        <dbReference type="EMBL" id="BCJ31314.1"/>
    </source>
</evidence>
<evidence type="ECO:0000259" key="6">
    <source>
        <dbReference type="PROSITE" id="PS50893"/>
    </source>
</evidence>
<evidence type="ECO:0000313" key="8">
    <source>
        <dbReference type="Proteomes" id="UP000680750"/>
    </source>
</evidence>